<keyword evidence="1" id="KW-1133">Transmembrane helix</keyword>
<proteinExistence type="predicted"/>
<evidence type="ECO:0008006" key="6">
    <source>
        <dbReference type="Google" id="ProtNLM"/>
    </source>
</evidence>
<organism evidence="3 4">
    <name type="scientific">Nitrosomonas ureae</name>
    <dbReference type="NCBI Taxonomy" id="44577"/>
    <lineage>
        <taxon>Bacteria</taxon>
        <taxon>Pseudomonadati</taxon>
        <taxon>Pseudomonadota</taxon>
        <taxon>Betaproteobacteria</taxon>
        <taxon>Nitrosomonadales</taxon>
        <taxon>Nitrosomonadaceae</taxon>
        <taxon>Nitrosomonas</taxon>
    </lineage>
</organism>
<accession>A0A0S3AIB7</accession>
<evidence type="ECO:0000313" key="3">
    <source>
        <dbReference type="EMBL" id="SEQ03616.1"/>
    </source>
</evidence>
<dbReference type="Proteomes" id="UP000181998">
    <property type="component" value="Unassembled WGS sequence"/>
</dbReference>
<dbReference type="KEGG" id="nur:ATY38_06500"/>
<dbReference type="EMBL" id="FNLN01000016">
    <property type="protein sequence ID" value="SDU00200.1"/>
    <property type="molecule type" value="Genomic_DNA"/>
</dbReference>
<keyword evidence="1" id="KW-0472">Membrane</keyword>
<keyword evidence="5" id="KW-1185">Reference proteome</keyword>
<protein>
    <recommendedName>
        <fullName evidence="6">Holin-X, holin superfamily III</fullName>
    </recommendedName>
</protein>
<gene>
    <name evidence="2" type="ORF">SAMN05216406_11640</name>
    <name evidence="3" type="ORF">SAMN05421510_101636</name>
</gene>
<evidence type="ECO:0000313" key="4">
    <source>
        <dbReference type="Proteomes" id="UP000181998"/>
    </source>
</evidence>
<dbReference type="AlphaFoldDB" id="A0A0S3AIB7"/>
<dbReference type="EMBL" id="FOFX01000016">
    <property type="protein sequence ID" value="SEQ03616.1"/>
    <property type="molecule type" value="Genomic_DNA"/>
</dbReference>
<dbReference type="RefSeq" id="WP_062558597.1">
    <property type="nucleotide sequence ID" value="NZ_CP013341.1"/>
</dbReference>
<reference evidence="5" key="2">
    <citation type="submission" date="2016-10" db="EMBL/GenBank/DDBJ databases">
        <authorList>
            <person name="Varghese N."/>
            <person name="Submissions S."/>
        </authorList>
    </citation>
    <scope>NUCLEOTIDE SEQUENCE [LARGE SCALE GENOMIC DNA]</scope>
    <source>
        <strain evidence="5">Nm10</strain>
    </source>
</reference>
<dbReference type="OrthoDB" id="8550045at2"/>
<evidence type="ECO:0000256" key="1">
    <source>
        <dbReference type="SAM" id="Phobius"/>
    </source>
</evidence>
<feature type="transmembrane region" description="Helical" evidence="1">
    <location>
        <begin position="24"/>
        <end position="53"/>
    </location>
</feature>
<dbReference type="Proteomes" id="UP000182882">
    <property type="component" value="Unassembled WGS sequence"/>
</dbReference>
<evidence type="ECO:0000313" key="5">
    <source>
        <dbReference type="Proteomes" id="UP000182882"/>
    </source>
</evidence>
<name>A0A0S3AIB7_9PROT</name>
<sequence>MLPKLLAEILAAETAKLWKGSVRLAIIMAFLGLSVMAMVVGMIFVLIGLYLSLAEAMPYWQAGAIVGGGVFLFAALLLIIISQQGHSAPLKSDSLTTQISDDSTAQLGSAIGNIVAKSNIKTSDIVLTVLISGIVLGASPSLRQQIMTVLSEVAKSKSKDK</sequence>
<keyword evidence="1" id="KW-0812">Transmembrane</keyword>
<reference evidence="3 4" key="1">
    <citation type="submission" date="2016-10" db="EMBL/GenBank/DDBJ databases">
        <authorList>
            <person name="de Groot N.N."/>
        </authorList>
    </citation>
    <scope>NUCLEOTIDE SEQUENCE [LARGE SCALE GENOMIC DNA]</scope>
    <source>
        <strain evidence="2">Nm10</strain>
        <strain evidence="3 4">Nm9</strain>
    </source>
</reference>
<evidence type="ECO:0000313" key="2">
    <source>
        <dbReference type="EMBL" id="SDU00200.1"/>
    </source>
</evidence>
<feature type="transmembrane region" description="Helical" evidence="1">
    <location>
        <begin position="59"/>
        <end position="81"/>
    </location>
</feature>